<dbReference type="EMBL" id="JAHUTI010069558">
    <property type="protein sequence ID" value="MED6254520.1"/>
    <property type="molecule type" value="Genomic_DNA"/>
</dbReference>
<proteinExistence type="predicted"/>
<accession>A0ABU7BY41</accession>
<keyword evidence="2" id="KW-1185">Reference proteome</keyword>
<reference evidence="1 2" key="1">
    <citation type="submission" date="2021-07" db="EMBL/GenBank/DDBJ databases">
        <authorList>
            <person name="Palmer J.M."/>
        </authorList>
    </citation>
    <scope>NUCLEOTIDE SEQUENCE [LARGE SCALE GENOMIC DNA]</scope>
    <source>
        <strain evidence="1 2">AT_MEX2019</strain>
        <tissue evidence="1">Muscle</tissue>
    </source>
</reference>
<comment type="caution">
    <text evidence="1">The sequence shown here is derived from an EMBL/GenBank/DDBJ whole genome shotgun (WGS) entry which is preliminary data.</text>
</comment>
<evidence type="ECO:0000313" key="1">
    <source>
        <dbReference type="EMBL" id="MED6254520.1"/>
    </source>
</evidence>
<name>A0ABU7BY41_9TELE</name>
<sequence>MSFLMDDPGLMGATESDPVGCFSRTFSCLFSGSLSVIQSNVSTEVQLECFTPLCHPGTSDLQAAAQCYLVLFPVNWEGKLGESSAPVCLNSGSADPRAAKWLQTQAGLIQNF</sequence>
<protein>
    <submittedName>
        <fullName evidence="1">Uncharacterized protein</fullName>
    </submittedName>
</protein>
<dbReference type="Proteomes" id="UP001345963">
    <property type="component" value="Unassembled WGS sequence"/>
</dbReference>
<organism evidence="1 2">
    <name type="scientific">Ataeniobius toweri</name>
    <dbReference type="NCBI Taxonomy" id="208326"/>
    <lineage>
        <taxon>Eukaryota</taxon>
        <taxon>Metazoa</taxon>
        <taxon>Chordata</taxon>
        <taxon>Craniata</taxon>
        <taxon>Vertebrata</taxon>
        <taxon>Euteleostomi</taxon>
        <taxon>Actinopterygii</taxon>
        <taxon>Neopterygii</taxon>
        <taxon>Teleostei</taxon>
        <taxon>Neoteleostei</taxon>
        <taxon>Acanthomorphata</taxon>
        <taxon>Ovalentaria</taxon>
        <taxon>Atherinomorphae</taxon>
        <taxon>Cyprinodontiformes</taxon>
        <taxon>Goodeidae</taxon>
        <taxon>Ataeniobius</taxon>
    </lineage>
</organism>
<gene>
    <name evidence="1" type="ORF">ATANTOWER_028453</name>
</gene>
<evidence type="ECO:0000313" key="2">
    <source>
        <dbReference type="Proteomes" id="UP001345963"/>
    </source>
</evidence>